<comment type="cofactor">
    <cofactor evidence="11">
        <name>heme</name>
        <dbReference type="ChEBI" id="CHEBI:30413"/>
    </cofactor>
</comment>
<dbReference type="PROSITE" id="PS00086">
    <property type="entry name" value="CYTOCHROME_P450"/>
    <property type="match status" value="1"/>
</dbReference>
<dbReference type="AlphaFoldDB" id="A0AAE1VXW9"/>
<evidence type="ECO:0000256" key="2">
    <source>
        <dbReference type="ARBA" id="ARBA00010617"/>
    </source>
</evidence>
<dbReference type="PANTHER" id="PTHR24282:SF270">
    <property type="entry name" value="CYTOCHROME P450 CYP749A22-LIKE"/>
    <property type="match status" value="1"/>
</dbReference>
<keyword evidence="3 11" id="KW-0349">Heme</keyword>
<dbReference type="InterPro" id="IPR036396">
    <property type="entry name" value="Cyt_P450_sf"/>
</dbReference>
<dbReference type="InterPro" id="IPR002401">
    <property type="entry name" value="Cyt_P450_E_grp-I"/>
</dbReference>
<evidence type="ECO:0000256" key="10">
    <source>
        <dbReference type="ARBA" id="ARBA00023136"/>
    </source>
</evidence>
<gene>
    <name evidence="13" type="ORF">Sango_2960400</name>
</gene>
<dbReference type="SUPFAM" id="SSF48264">
    <property type="entry name" value="Cytochrome P450"/>
    <property type="match status" value="1"/>
</dbReference>
<keyword evidence="10" id="KW-0472">Membrane</keyword>
<dbReference type="InterPro" id="IPR017972">
    <property type="entry name" value="Cyt_P450_CS"/>
</dbReference>
<comment type="subcellular location">
    <subcellularLocation>
        <location evidence="1">Membrane</location>
        <topology evidence="1">Single-pass membrane protein</topology>
    </subcellularLocation>
</comment>
<keyword evidence="9 12" id="KW-0503">Monooxygenase</keyword>
<dbReference type="Proteomes" id="UP001289374">
    <property type="component" value="Unassembled WGS sequence"/>
</dbReference>
<organism evidence="13 14">
    <name type="scientific">Sesamum angolense</name>
    <dbReference type="NCBI Taxonomy" id="2727404"/>
    <lineage>
        <taxon>Eukaryota</taxon>
        <taxon>Viridiplantae</taxon>
        <taxon>Streptophyta</taxon>
        <taxon>Embryophyta</taxon>
        <taxon>Tracheophyta</taxon>
        <taxon>Spermatophyta</taxon>
        <taxon>Magnoliopsida</taxon>
        <taxon>eudicotyledons</taxon>
        <taxon>Gunneridae</taxon>
        <taxon>Pentapetalae</taxon>
        <taxon>asterids</taxon>
        <taxon>lamiids</taxon>
        <taxon>Lamiales</taxon>
        <taxon>Pedaliaceae</taxon>
        <taxon>Sesamum</taxon>
    </lineage>
</organism>
<feature type="binding site" description="axial binding residue" evidence="11">
    <location>
        <position position="449"/>
    </location>
    <ligand>
        <name>heme</name>
        <dbReference type="ChEBI" id="CHEBI:30413"/>
    </ligand>
    <ligandPart>
        <name>Fe</name>
        <dbReference type="ChEBI" id="CHEBI:18248"/>
    </ligandPart>
</feature>
<evidence type="ECO:0000256" key="8">
    <source>
        <dbReference type="ARBA" id="ARBA00023004"/>
    </source>
</evidence>
<evidence type="ECO:0000256" key="7">
    <source>
        <dbReference type="ARBA" id="ARBA00023002"/>
    </source>
</evidence>
<dbReference type="PRINTS" id="PR00385">
    <property type="entry name" value="P450"/>
</dbReference>
<dbReference type="Gene3D" id="1.10.630.10">
    <property type="entry name" value="Cytochrome P450"/>
    <property type="match status" value="1"/>
</dbReference>
<keyword evidence="5 11" id="KW-0479">Metal-binding</keyword>
<dbReference type="GO" id="GO:0016020">
    <property type="term" value="C:membrane"/>
    <property type="evidence" value="ECO:0007669"/>
    <property type="project" value="UniProtKB-SubCell"/>
</dbReference>
<keyword evidence="14" id="KW-1185">Reference proteome</keyword>
<dbReference type="GO" id="GO:0020037">
    <property type="term" value="F:heme binding"/>
    <property type="evidence" value="ECO:0007669"/>
    <property type="project" value="InterPro"/>
</dbReference>
<reference evidence="13" key="2">
    <citation type="journal article" date="2024" name="Plant">
        <title>Genomic evolution and insights into agronomic trait innovations of Sesamum species.</title>
        <authorList>
            <person name="Miao H."/>
            <person name="Wang L."/>
            <person name="Qu L."/>
            <person name="Liu H."/>
            <person name="Sun Y."/>
            <person name="Le M."/>
            <person name="Wang Q."/>
            <person name="Wei S."/>
            <person name="Zheng Y."/>
            <person name="Lin W."/>
            <person name="Duan Y."/>
            <person name="Cao H."/>
            <person name="Xiong S."/>
            <person name="Wang X."/>
            <person name="Wei L."/>
            <person name="Li C."/>
            <person name="Ma Q."/>
            <person name="Ju M."/>
            <person name="Zhao R."/>
            <person name="Li G."/>
            <person name="Mu C."/>
            <person name="Tian Q."/>
            <person name="Mei H."/>
            <person name="Zhang T."/>
            <person name="Gao T."/>
            <person name="Zhang H."/>
        </authorList>
    </citation>
    <scope>NUCLEOTIDE SEQUENCE</scope>
    <source>
        <strain evidence="13">K16</strain>
    </source>
</reference>
<evidence type="ECO:0000256" key="5">
    <source>
        <dbReference type="ARBA" id="ARBA00022723"/>
    </source>
</evidence>
<dbReference type="GO" id="GO:0004497">
    <property type="term" value="F:monooxygenase activity"/>
    <property type="evidence" value="ECO:0007669"/>
    <property type="project" value="UniProtKB-KW"/>
</dbReference>
<accession>A0AAE1VXW9</accession>
<dbReference type="EMBL" id="JACGWL010000867">
    <property type="protein sequence ID" value="KAK4381506.1"/>
    <property type="molecule type" value="Genomic_DNA"/>
</dbReference>
<reference evidence="13" key="1">
    <citation type="submission" date="2020-06" db="EMBL/GenBank/DDBJ databases">
        <authorList>
            <person name="Li T."/>
            <person name="Hu X."/>
            <person name="Zhang T."/>
            <person name="Song X."/>
            <person name="Zhang H."/>
            <person name="Dai N."/>
            <person name="Sheng W."/>
            <person name="Hou X."/>
            <person name="Wei L."/>
        </authorList>
    </citation>
    <scope>NUCLEOTIDE SEQUENCE</scope>
    <source>
        <strain evidence="13">K16</strain>
        <tissue evidence="13">Leaf</tissue>
    </source>
</reference>
<evidence type="ECO:0000256" key="12">
    <source>
        <dbReference type="RuleBase" id="RU000461"/>
    </source>
</evidence>
<sequence length="513" mass="58536">MIAISAFCASLLLLLPLTIVLYKLWWTRLYFQSIMESQGIKGPSYNFFHGNTKDIIKIKNQTGSNAPMYLPDHDVFPRLQPHWYSWMKSYGKNFLVWIGTQPQVVVTEPDLIREILVNRNGTYPKTEREGHLKKLLGDGIVVAEGEKWLKLRKLANHAFHGECLKDMVPAMVASVRTMLEKWRSYEGKEIEVCGDFRILSSEVISRTAFGSSYVEGIKIFDMLGKLSALVSKNAYKMKFLGPVKLVRTKDDREADKIEQLLHESIMEIVRKRQDEVITGRADSFGSDFLGSLLKAHHEGGEKNQMSAAEIIDECKTFYFAGQLTTYSLLSWTVLLLAIHTDWQEKARNEVLQLFGRENPNSEAIARMKTAVQPCDSYYEKNKRQSHVRKFKFPANVELAIPPLALHRNPDIWGPDAHLFKPERFAEGLAKATKGNPTAFLAFGFGPRTCVGLNYASYEVKIALSMILQQYKFTLSPNYVHSPFWPSLFSLSMERRSCSSHCRQGLFGRKTRAE</sequence>
<comment type="caution">
    <text evidence="13">The sequence shown here is derived from an EMBL/GenBank/DDBJ whole genome shotgun (WGS) entry which is preliminary data.</text>
</comment>
<comment type="similarity">
    <text evidence="2 12">Belongs to the cytochrome P450 family.</text>
</comment>
<dbReference type="GO" id="GO:0005506">
    <property type="term" value="F:iron ion binding"/>
    <property type="evidence" value="ECO:0007669"/>
    <property type="project" value="InterPro"/>
</dbReference>
<evidence type="ECO:0000313" key="14">
    <source>
        <dbReference type="Proteomes" id="UP001289374"/>
    </source>
</evidence>
<evidence type="ECO:0000256" key="6">
    <source>
        <dbReference type="ARBA" id="ARBA00022989"/>
    </source>
</evidence>
<keyword evidence="4" id="KW-0812">Transmembrane</keyword>
<keyword evidence="8 11" id="KW-0408">Iron</keyword>
<proteinExistence type="inferred from homology"/>
<keyword evidence="7 12" id="KW-0560">Oxidoreductase</keyword>
<protein>
    <submittedName>
        <fullName evidence="13">Cytochrome</fullName>
    </submittedName>
</protein>
<evidence type="ECO:0000256" key="1">
    <source>
        <dbReference type="ARBA" id="ARBA00004167"/>
    </source>
</evidence>
<dbReference type="InterPro" id="IPR050665">
    <property type="entry name" value="Cytochrome_P450_Monooxygen"/>
</dbReference>
<name>A0AAE1VXW9_9LAMI</name>
<evidence type="ECO:0000256" key="9">
    <source>
        <dbReference type="ARBA" id="ARBA00023033"/>
    </source>
</evidence>
<evidence type="ECO:0000256" key="3">
    <source>
        <dbReference type="ARBA" id="ARBA00022617"/>
    </source>
</evidence>
<evidence type="ECO:0000256" key="11">
    <source>
        <dbReference type="PIRSR" id="PIRSR602401-1"/>
    </source>
</evidence>
<evidence type="ECO:0000256" key="4">
    <source>
        <dbReference type="ARBA" id="ARBA00022692"/>
    </source>
</evidence>
<keyword evidence="6" id="KW-1133">Transmembrane helix</keyword>
<dbReference type="Pfam" id="PF00067">
    <property type="entry name" value="p450"/>
    <property type="match status" value="1"/>
</dbReference>
<dbReference type="GO" id="GO:0016705">
    <property type="term" value="F:oxidoreductase activity, acting on paired donors, with incorporation or reduction of molecular oxygen"/>
    <property type="evidence" value="ECO:0007669"/>
    <property type="project" value="InterPro"/>
</dbReference>
<dbReference type="PRINTS" id="PR00463">
    <property type="entry name" value="EP450I"/>
</dbReference>
<dbReference type="PANTHER" id="PTHR24282">
    <property type="entry name" value="CYTOCHROME P450 FAMILY MEMBER"/>
    <property type="match status" value="1"/>
</dbReference>
<evidence type="ECO:0000313" key="13">
    <source>
        <dbReference type="EMBL" id="KAK4381506.1"/>
    </source>
</evidence>
<dbReference type="InterPro" id="IPR001128">
    <property type="entry name" value="Cyt_P450"/>
</dbReference>